<organism evidence="14">
    <name type="scientific">Desulfitobacterium hafniense</name>
    <name type="common">Desulfitobacterium frappieri</name>
    <dbReference type="NCBI Taxonomy" id="49338"/>
    <lineage>
        <taxon>Bacteria</taxon>
        <taxon>Bacillati</taxon>
        <taxon>Bacillota</taxon>
        <taxon>Clostridia</taxon>
        <taxon>Eubacteriales</taxon>
        <taxon>Desulfitobacteriaceae</taxon>
        <taxon>Desulfitobacterium</taxon>
    </lineage>
</organism>
<dbReference type="Pfam" id="PF00571">
    <property type="entry name" value="CBS"/>
    <property type="match status" value="2"/>
</dbReference>
<dbReference type="GO" id="GO:0000049">
    <property type="term" value="F:tRNA binding"/>
    <property type="evidence" value="ECO:0007669"/>
    <property type="project" value="UniProtKB-KW"/>
</dbReference>
<evidence type="ECO:0000256" key="2">
    <source>
        <dbReference type="ARBA" id="ARBA00007265"/>
    </source>
</evidence>
<keyword evidence="9" id="KW-0460">Magnesium</keyword>
<reference evidence="14" key="1">
    <citation type="submission" date="2014-07" db="EMBL/GenBank/DDBJ databases">
        <authorList>
            <person name="Hornung V.Bastian."/>
        </authorList>
    </citation>
    <scope>NUCLEOTIDE SEQUENCE</scope>
    <source>
        <strain evidence="14">PCE-S</strain>
    </source>
</reference>
<evidence type="ECO:0000256" key="1">
    <source>
        <dbReference type="ARBA" id="ARBA00001946"/>
    </source>
</evidence>
<evidence type="ECO:0000256" key="7">
    <source>
        <dbReference type="ARBA" id="ARBA00022723"/>
    </source>
</evidence>
<dbReference type="Pfam" id="PF01743">
    <property type="entry name" value="PolyA_pol"/>
    <property type="match status" value="1"/>
</dbReference>
<keyword evidence="8" id="KW-0547">Nucleotide-binding</keyword>
<keyword evidence="4 12" id="KW-0808">Transferase</keyword>
<dbReference type="AlphaFoldDB" id="A0A098B0H6"/>
<dbReference type="SUPFAM" id="SSF81891">
    <property type="entry name" value="Poly A polymerase C-terminal region-like"/>
    <property type="match status" value="1"/>
</dbReference>
<evidence type="ECO:0000256" key="9">
    <source>
        <dbReference type="ARBA" id="ARBA00022842"/>
    </source>
</evidence>
<dbReference type="Gene3D" id="3.90.1640.10">
    <property type="entry name" value="inorganic pyrophosphatase (n-terminal core)"/>
    <property type="match status" value="1"/>
</dbReference>
<dbReference type="SMART" id="SM00116">
    <property type="entry name" value="CBS"/>
    <property type="match status" value="2"/>
</dbReference>
<dbReference type="Gene3D" id="3.10.580.10">
    <property type="entry name" value="CBS-domain"/>
    <property type="match status" value="1"/>
</dbReference>
<keyword evidence="7" id="KW-0479">Metal-binding</keyword>
<evidence type="ECO:0000256" key="6">
    <source>
        <dbReference type="ARBA" id="ARBA00022695"/>
    </source>
</evidence>
<dbReference type="Pfam" id="PF01368">
    <property type="entry name" value="DHH"/>
    <property type="match status" value="1"/>
</dbReference>
<evidence type="ECO:0000259" key="13">
    <source>
        <dbReference type="PROSITE" id="PS51371"/>
    </source>
</evidence>
<dbReference type="InterPro" id="IPR043519">
    <property type="entry name" value="NT_sf"/>
</dbReference>
<dbReference type="GO" id="GO:0008033">
    <property type="term" value="P:tRNA processing"/>
    <property type="evidence" value="ECO:0007669"/>
    <property type="project" value="UniProtKB-KW"/>
</dbReference>
<gene>
    <name evidence="14" type="ORF">DPCES_2482</name>
</gene>
<dbReference type="SUPFAM" id="SSF64182">
    <property type="entry name" value="DHH phosphoesterases"/>
    <property type="match status" value="1"/>
</dbReference>
<feature type="domain" description="CBS" evidence="13">
    <location>
        <begin position="373"/>
        <end position="429"/>
    </location>
</feature>
<keyword evidence="6" id="KW-0548">Nucleotidyltransferase</keyword>
<evidence type="ECO:0000256" key="11">
    <source>
        <dbReference type="PROSITE-ProRule" id="PRU00703"/>
    </source>
</evidence>
<dbReference type="Gene3D" id="3.30.460.10">
    <property type="entry name" value="Beta Polymerase, domain 2"/>
    <property type="match status" value="1"/>
</dbReference>
<dbReference type="RefSeq" id="WP_208925706.1">
    <property type="nucleotide sequence ID" value="NZ_LK996017.1"/>
</dbReference>
<comment type="similarity">
    <text evidence="2 12">Belongs to the tRNA nucleotidyltransferase/poly(A) polymerase family.</text>
</comment>
<dbReference type="SUPFAM" id="SSF54631">
    <property type="entry name" value="CBS-domain pair"/>
    <property type="match status" value="1"/>
</dbReference>
<protein>
    <submittedName>
        <fullName evidence="14">tRNA nucleotidyltransferase/poly(A) polymerase protein</fullName>
    </submittedName>
</protein>
<evidence type="ECO:0000256" key="4">
    <source>
        <dbReference type="ARBA" id="ARBA00022679"/>
    </source>
</evidence>
<dbReference type="InterPro" id="IPR001667">
    <property type="entry name" value="DDH_dom"/>
</dbReference>
<sequence>MIVILTHRQMDFDALASMVAAQKIFPDSLMVVDGKSNPYVQDFIALARDRLPFSRPKDVDWAKVEKIVLVDTHNLQRAAGIKEGVFEQIPLVIYDHHPYYGSLTEEMHIESIGSCTTLLIEELRKMAVQLSPFEATLLALGIYDDTGSLLFESTTVRDVKAVAYLLEQGANLGVVAEYLRKPLIEEQKELLQQLLDNGKTEDFRGQPVYISWAESDDYVGGLALLAHRVGEMEGAETLFLVVQMENRVYLVGRSRGRGIEVNRITQAFGGAGHTRAASATVKHASVAEILKQLKGELAQQAHRINRVRDIMSYPVKTVSPEMKLSEVEQILLKYGHTGVPVAQGEKLVGIISRRDVDKAIKHGLAHAPVKGFMTKDVVVVEADSSWEDVQRTMVQHDIGRVPVLEEGKLAGIVSRSDILRIIHGSAVPTEMSLTRHRSLAMREDILRLFEELPEQIRSLLAAAQQVADELGYSVFVVGGFVRDILLKVPTQDLDFVIEGDGHAFARALAHRLQDVQVVFHDQFGTARLDFADGSHLDVASSRREDYSSPGALPQVEESRLRDDMFRRDFTINAMAIAVNSIRYGELVDYYGGLRDLKQGEIRFLHNLSFIEDPTRILRALRFAGRYGFRLAKETREGLYTALDAGVLQKLSSERFTEEFMHMLSELKFGVMGESLLNMGVFRKWFGAELPWDFTHPGLNQAISPERKWLICLRRMDRSQFARIEEKLRLARELKGIAYKFFDIMDGLLSLGVGEKGSEASPYAREKISLKSLDQYLEGLPALLMEVLLWDERFRDSLEAYTEAVKAIHQTVDGTALRQWGVKEGPEIGRILKAVRLAWLEGKLQTEEEEKEFVLGLLKDGLSNRPKGETTCLT</sequence>
<dbReference type="Gene3D" id="3.10.310.30">
    <property type="match status" value="1"/>
</dbReference>
<evidence type="ECO:0000256" key="8">
    <source>
        <dbReference type="ARBA" id="ARBA00022741"/>
    </source>
</evidence>
<dbReference type="EMBL" id="LK996017">
    <property type="protein sequence ID" value="CDX02369.1"/>
    <property type="molecule type" value="Genomic_DNA"/>
</dbReference>
<feature type="domain" description="CBS" evidence="13">
    <location>
        <begin position="311"/>
        <end position="369"/>
    </location>
</feature>
<dbReference type="PANTHER" id="PTHR47788:SF1">
    <property type="entry name" value="A-ADDING TRNA NUCLEOTIDYLTRANSFERASE"/>
    <property type="match status" value="1"/>
</dbReference>
<dbReference type="PROSITE" id="PS51371">
    <property type="entry name" value="CBS"/>
    <property type="match status" value="2"/>
</dbReference>
<dbReference type="CDD" id="cd04595">
    <property type="entry name" value="CBS_pair_DHH_polyA_Pol_assoc"/>
    <property type="match status" value="1"/>
</dbReference>
<evidence type="ECO:0000313" key="14">
    <source>
        <dbReference type="EMBL" id="CDX02369.1"/>
    </source>
</evidence>
<dbReference type="PATRIC" id="fig|49338.4.peg.2667"/>
<dbReference type="SUPFAM" id="SSF81301">
    <property type="entry name" value="Nucleotidyltransferase"/>
    <property type="match status" value="1"/>
</dbReference>
<keyword evidence="3" id="KW-0820">tRNA-binding</keyword>
<dbReference type="PANTHER" id="PTHR47788">
    <property type="entry name" value="POLYA POLYMERASE"/>
    <property type="match status" value="1"/>
</dbReference>
<evidence type="ECO:0000256" key="10">
    <source>
        <dbReference type="ARBA" id="ARBA00022884"/>
    </source>
</evidence>
<dbReference type="InterPro" id="IPR046342">
    <property type="entry name" value="CBS_dom_sf"/>
</dbReference>
<dbReference type="CDD" id="cd05398">
    <property type="entry name" value="NT_ClassII-CCAase"/>
    <property type="match status" value="1"/>
</dbReference>
<evidence type="ECO:0000256" key="12">
    <source>
        <dbReference type="RuleBase" id="RU003953"/>
    </source>
</evidence>
<keyword evidence="11" id="KW-0129">CBS domain</keyword>
<dbReference type="Gene3D" id="1.10.3090.10">
    <property type="entry name" value="cca-adding enzyme, domain 2"/>
    <property type="match status" value="1"/>
</dbReference>
<evidence type="ECO:0000256" key="5">
    <source>
        <dbReference type="ARBA" id="ARBA00022694"/>
    </source>
</evidence>
<dbReference type="InterPro" id="IPR038763">
    <property type="entry name" value="DHH_sf"/>
</dbReference>
<dbReference type="GO" id="GO:0000166">
    <property type="term" value="F:nucleotide binding"/>
    <property type="evidence" value="ECO:0007669"/>
    <property type="project" value="UniProtKB-KW"/>
</dbReference>
<accession>A0A098B0H6</accession>
<comment type="cofactor">
    <cofactor evidence="1">
        <name>Mg(2+)</name>
        <dbReference type="ChEBI" id="CHEBI:18420"/>
    </cofactor>
</comment>
<dbReference type="InterPro" id="IPR002646">
    <property type="entry name" value="PolA_pol_head_dom"/>
</dbReference>
<evidence type="ECO:0000256" key="3">
    <source>
        <dbReference type="ARBA" id="ARBA00022555"/>
    </source>
</evidence>
<dbReference type="GO" id="GO:0016779">
    <property type="term" value="F:nucleotidyltransferase activity"/>
    <property type="evidence" value="ECO:0007669"/>
    <property type="project" value="UniProtKB-KW"/>
</dbReference>
<proteinExistence type="inferred from homology"/>
<keyword evidence="5" id="KW-0819">tRNA processing</keyword>
<dbReference type="InterPro" id="IPR052390">
    <property type="entry name" value="tRNA_nt/polyA_polymerase"/>
</dbReference>
<keyword evidence="10 12" id="KW-0694">RNA-binding</keyword>
<name>A0A098B0H6_DESHA</name>
<dbReference type="GO" id="GO:0046872">
    <property type="term" value="F:metal ion binding"/>
    <property type="evidence" value="ECO:0007669"/>
    <property type="project" value="UniProtKB-KW"/>
</dbReference>
<dbReference type="InterPro" id="IPR000644">
    <property type="entry name" value="CBS_dom"/>
</dbReference>